<dbReference type="AlphaFoldDB" id="A0A1D6GDA1"/>
<accession>A0A1D6GDA1</accession>
<gene>
    <name evidence="1" type="ORF">ZEAMMB73_Zm00001d012854</name>
</gene>
<organism evidence="1">
    <name type="scientific">Zea mays</name>
    <name type="common">Maize</name>
    <dbReference type="NCBI Taxonomy" id="4577"/>
    <lineage>
        <taxon>Eukaryota</taxon>
        <taxon>Viridiplantae</taxon>
        <taxon>Streptophyta</taxon>
        <taxon>Embryophyta</taxon>
        <taxon>Tracheophyta</taxon>
        <taxon>Spermatophyta</taxon>
        <taxon>Magnoliopsida</taxon>
        <taxon>Liliopsida</taxon>
        <taxon>Poales</taxon>
        <taxon>Poaceae</taxon>
        <taxon>PACMAD clade</taxon>
        <taxon>Panicoideae</taxon>
        <taxon>Andropogonodae</taxon>
        <taxon>Andropogoneae</taxon>
        <taxon>Tripsacinae</taxon>
        <taxon>Zea</taxon>
    </lineage>
</organism>
<evidence type="ECO:0000313" key="1">
    <source>
        <dbReference type="EMBL" id="AQK61602.1"/>
    </source>
</evidence>
<reference evidence="1" key="1">
    <citation type="submission" date="2015-12" db="EMBL/GenBank/DDBJ databases">
        <title>Update maize B73 reference genome by single molecule sequencing technologies.</title>
        <authorList>
            <consortium name="Maize Genome Sequencing Project"/>
            <person name="Ware D."/>
        </authorList>
    </citation>
    <scope>NUCLEOTIDE SEQUENCE</scope>
    <source>
        <tissue evidence="1">Seedling</tissue>
    </source>
</reference>
<sequence length="17" mass="2064">MCLTFIIHIPFHVDSYK</sequence>
<name>A0A1D6GDA1_MAIZE</name>
<proteinExistence type="predicted"/>
<dbReference type="EMBL" id="CM000781">
    <property type="protein sequence ID" value="AQK61602.1"/>
    <property type="molecule type" value="Genomic_DNA"/>
</dbReference>
<protein>
    <submittedName>
        <fullName evidence="1">Actin-related protein 2/3 complex subunit 4</fullName>
    </submittedName>
</protein>